<dbReference type="Pfam" id="PF00581">
    <property type="entry name" value="Rhodanese"/>
    <property type="match status" value="1"/>
</dbReference>
<proteinExistence type="predicted"/>
<dbReference type="CDD" id="cd00158">
    <property type="entry name" value="RHOD"/>
    <property type="match status" value="1"/>
</dbReference>
<protein>
    <submittedName>
        <fullName evidence="2">Rhodanese-like domain-containing protein</fullName>
    </submittedName>
</protein>
<dbReference type="PROSITE" id="PS50206">
    <property type="entry name" value="RHODANESE_3"/>
    <property type="match status" value="1"/>
</dbReference>
<dbReference type="PANTHER" id="PTHR43031">
    <property type="entry name" value="FAD-DEPENDENT OXIDOREDUCTASE"/>
    <property type="match status" value="1"/>
</dbReference>
<dbReference type="RefSeq" id="WP_286337812.1">
    <property type="nucleotide sequence ID" value="NZ_AP027370.1"/>
</dbReference>
<accession>A0ABM8FM86</accession>
<evidence type="ECO:0000259" key="1">
    <source>
        <dbReference type="PROSITE" id="PS50206"/>
    </source>
</evidence>
<name>A0ABM8FM86_9BACT</name>
<dbReference type="Gene3D" id="3.40.250.10">
    <property type="entry name" value="Rhodanese-like domain"/>
    <property type="match status" value="1"/>
</dbReference>
<feature type="domain" description="Rhodanese" evidence="1">
    <location>
        <begin position="44"/>
        <end position="133"/>
    </location>
</feature>
<dbReference type="InterPro" id="IPR036873">
    <property type="entry name" value="Rhodanese-like_dom_sf"/>
</dbReference>
<dbReference type="EMBL" id="AP027370">
    <property type="protein sequence ID" value="BDY12624.1"/>
    <property type="molecule type" value="Genomic_DNA"/>
</dbReference>
<dbReference type="InterPro" id="IPR001763">
    <property type="entry name" value="Rhodanese-like_dom"/>
</dbReference>
<dbReference type="SMART" id="SM00450">
    <property type="entry name" value="RHOD"/>
    <property type="match status" value="1"/>
</dbReference>
<dbReference type="InterPro" id="IPR050229">
    <property type="entry name" value="GlpE_sulfurtransferase"/>
</dbReference>
<gene>
    <name evidence="2" type="ORF">HCR_09360</name>
</gene>
<dbReference type="PANTHER" id="PTHR43031:SF1">
    <property type="entry name" value="PYRIDINE NUCLEOTIDE-DISULPHIDE OXIDOREDUCTASE"/>
    <property type="match status" value="1"/>
</dbReference>
<organism evidence="2 3">
    <name type="scientific">Hydrogenimonas cancrithermarum</name>
    <dbReference type="NCBI Taxonomy" id="2993563"/>
    <lineage>
        <taxon>Bacteria</taxon>
        <taxon>Pseudomonadati</taxon>
        <taxon>Campylobacterota</taxon>
        <taxon>Epsilonproteobacteria</taxon>
        <taxon>Campylobacterales</taxon>
        <taxon>Hydrogenimonadaceae</taxon>
        <taxon>Hydrogenimonas</taxon>
    </lineage>
</organism>
<keyword evidence="3" id="KW-1185">Reference proteome</keyword>
<dbReference type="SUPFAM" id="SSF52821">
    <property type="entry name" value="Rhodanese/Cell cycle control phosphatase"/>
    <property type="match status" value="1"/>
</dbReference>
<sequence>MKRTMMIALVAGAAVLLYFLYAKGIIFANFESVTPKRAYEMIQNDPDVVILDVRRPEEYREGHLEGARLIPVQELDRRLADLEMLKHKTILVYCRSGIRSVMASRKLAANGFKPYNLKGGINAWKNEGLPLAN</sequence>
<dbReference type="Proteomes" id="UP001321445">
    <property type="component" value="Chromosome"/>
</dbReference>
<evidence type="ECO:0000313" key="2">
    <source>
        <dbReference type="EMBL" id="BDY12624.1"/>
    </source>
</evidence>
<evidence type="ECO:0000313" key="3">
    <source>
        <dbReference type="Proteomes" id="UP001321445"/>
    </source>
</evidence>
<reference evidence="2 3" key="1">
    <citation type="submission" date="2023-03" db="EMBL/GenBank/DDBJ databases">
        <title>Description of Hydrogenimonas sp. ISO32.</title>
        <authorList>
            <person name="Mino S."/>
            <person name="Fukazawa S."/>
            <person name="Sawabe T."/>
        </authorList>
    </citation>
    <scope>NUCLEOTIDE SEQUENCE [LARGE SCALE GENOMIC DNA]</scope>
    <source>
        <strain evidence="2 3">ISO32</strain>
    </source>
</reference>